<feature type="compositionally biased region" description="Basic and acidic residues" evidence="1">
    <location>
        <begin position="46"/>
        <end position="62"/>
    </location>
</feature>
<dbReference type="Proteomes" id="UP000036681">
    <property type="component" value="Unplaced"/>
</dbReference>
<accession>A0A0M3I2F7</accession>
<feature type="compositionally biased region" description="Basic residues" evidence="1">
    <location>
        <begin position="63"/>
        <end position="72"/>
    </location>
</feature>
<organism evidence="2 3">
    <name type="scientific">Ascaris lumbricoides</name>
    <name type="common">Giant roundworm</name>
    <dbReference type="NCBI Taxonomy" id="6252"/>
    <lineage>
        <taxon>Eukaryota</taxon>
        <taxon>Metazoa</taxon>
        <taxon>Ecdysozoa</taxon>
        <taxon>Nematoda</taxon>
        <taxon>Chromadorea</taxon>
        <taxon>Rhabditida</taxon>
        <taxon>Spirurina</taxon>
        <taxon>Ascaridomorpha</taxon>
        <taxon>Ascaridoidea</taxon>
        <taxon>Ascarididae</taxon>
        <taxon>Ascaris</taxon>
    </lineage>
</organism>
<sequence>MLGQEKLESISTEELGKMEGCDKDYIIFADILEECVRTTEGWGKVEGPKDPRGNKESQIEQKRLKRQRSMKK</sequence>
<keyword evidence="2" id="KW-1185">Reference proteome</keyword>
<proteinExistence type="predicted"/>
<dbReference type="WBParaSite" id="ALUE_0001067201-mRNA-1">
    <property type="protein sequence ID" value="ALUE_0001067201-mRNA-1"/>
    <property type="gene ID" value="ALUE_0001067201"/>
</dbReference>
<reference evidence="3" key="1">
    <citation type="submission" date="2017-02" db="UniProtKB">
        <authorList>
            <consortium name="WormBaseParasite"/>
        </authorList>
    </citation>
    <scope>IDENTIFICATION</scope>
</reference>
<name>A0A0M3I2F7_ASCLU</name>
<dbReference type="AlphaFoldDB" id="A0A0M3I2F7"/>
<feature type="region of interest" description="Disordered" evidence="1">
    <location>
        <begin position="40"/>
        <end position="72"/>
    </location>
</feature>
<protein>
    <submittedName>
        <fullName evidence="3">Gag/pol protein</fullName>
    </submittedName>
</protein>
<evidence type="ECO:0000313" key="3">
    <source>
        <dbReference type="WBParaSite" id="ALUE_0001067201-mRNA-1"/>
    </source>
</evidence>
<evidence type="ECO:0000256" key="1">
    <source>
        <dbReference type="SAM" id="MobiDB-lite"/>
    </source>
</evidence>
<evidence type="ECO:0000313" key="2">
    <source>
        <dbReference type="Proteomes" id="UP000036681"/>
    </source>
</evidence>